<dbReference type="InterPro" id="IPR013332">
    <property type="entry name" value="KPR_N"/>
</dbReference>
<dbReference type="Gene3D" id="3.40.50.720">
    <property type="entry name" value="NAD(P)-binding Rossmann-like Domain"/>
    <property type="match status" value="1"/>
</dbReference>
<dbReference type="AlphaFoldDB" id="A0AAN0KA23"/>
<keyword evidence="3" id="KW-1185">Reference proteome</keyword>
<sequence>MFGRGAIATLYGWAFTRAGHQVEYFVRPGRAAEYGSVLQVDILDCRYKRRGERVSENLQTSLREDLPKNHDFDLIIVSVQHYNFNSVVQYLASRVSNATVLVFNNFWDEPLEAASPLPLSQLTWGFPGAGGGFPGKGMRGVLLKKVNFGTLGPGQDNRKLMVRNLFRKTGFDIVEHEDFRGWLLIHFILNGGLHAESMNAGSHVRLYQSVSHCRNAIRIMRELLCLLRERDVDFSAHRADLILIKLPGWIGGSVLALAWKFYRPLRRIVESHSMPNDPLQTVRDLVEYAKVRGIATPLLDNAYASSVRQDR</sequence>
<dbReference type="Proteomes" id="UP001377830">
    <property type="component" value="Chromosome"/>
</dbReference>
<accession>A0AAN0KA23</accession>
<organism evidence="2 3">
    <name type="scientific">Pectobacterium araliae</name>
    <dbReference type="NCBI Taxonomy" id="3073862"/>
    <lineage>
        <taxon>Bacteria</taxon>
        <taxon>Pseudomonadati</taxon>
        <taxon>Pseudomonadota</taxon>
        <taxon>Gammaproteobacteria</taxon>
        <taxon>Enterobacterales</taxon>
        <taxon>Pectobacteriaceae</taxon>
        <taxon>Pectobacterium</taxon>
    </lineage>
</organism>
<dbReference type="KEGG" id="parl:PEC302110_15160"/>
<gene>
    <name evidence="2" type="ORF">PEC302110_15160</name>
</gene>
<evidence type="ECO:0000259" key="1">
    <source>
        <dbReference type="Pfam" id="PF02558"/>
    </source>
</evidence>
<reference evidence="3" key="1">
    <citation type="journal article" date="2024" name="Int. J. Syst. Evol. Microbiol.">
        <title>Pectobacterium araliae sp. nov., a pathogen causing bacterial soft rot of Japanese angelica tree in Japan.</title>
        <authorList>
            <person name="Sawada H."/>
            <person name="Someya N."/>
            <person name="Morohoshi T."/>
            <person name="Ono M."/>
            <person name="Satou M."/>
        </authorList>
    </citation>
    <scope>NUCLEOTIDE SEQUENCE [LARGE SCALE GENOMIC DNA]</scope>
    <source>
        <strain evidence="3">MAFF 302110</strain>
    </source>
</reference>
<protein>
    <submittedName>
        <fullName evidence="2">2-dehydropantoate 2-reductase N-terminal domain-containing protein</fullName>
    </submittedName>
</protein>
<feature type="domain" description="Ketopantoate reductase N-terminal" evidence="1">
    <location>
        <begin position="3"/>
        <end position="105"/>
    </location>
</feature>
<dbReference type="Pfam" id="PF02558">
    <property type="entry name" value="ApbA"/>
    <property type="match status" value="1"/>
</dbReference>
<evidence type="ECO:0000313" key="3">
    <source>
        <dbReference type="Proteomes" id="UP001377830"/>
    </source>
</evidence>
<evidence type="ECO:0000313" key="2">
    <source>
        <dbReference type="EMBL" id="BES84419.1"/>
    </source>
</evidence>
<dbReference type="EMBL" id="AP028908">
    <property type="protein sequence ID" value="BES84419.1"/>
    <property type="molecule type" value="Genomic_DNA"/>
</dbReference>
<proteinExistence type="predicted"/>
<name>A0AAN0KA23_9GAMM</name>